<dbReference type="PROSITE" id="PS50888">
    <property type="entry name" value="BHLH"/>
    <property type="match status" value="1"/>
</dbReference>
<keyword evidence="4" id="KW-1185">Reference proteome</keyword>
<evidence type="ECO:0000313" key="3">
    <source>
        <dbReference type="EMBL" id="KAK0445251.1"/>
    </source>
</evidence>
<proteinExistence type="predicted"/>
<dbReference type="InterPro" id="IPR011598">
    <property type="entry name" value="bHLH_dom"/>
</dbReference>
<feature type="transmembrane region" description="Helical" evidence="1">
    <location>
        <begin position="63"/>
        <end position="82"/>
    </location>
</feature>
<reference evidence="3" key="1">
    <citation type="submission" date="2023-06" db="EMBL/GenBank/DDBJ databases">
        <authorList>
            <consortium name="Lawrence Berkeley National Laboratory"/>
            <person name="Ahrendt S."/>
            <person name="Sahu N."/>
            <person name="Indic B."/>
            <person name="Wong-Bajracharya J."/>
            <person name="Merenyi Z."/>
            <person name="Ke H.-M."/>
            <person name="Monk M."/>
            <person name="Kocsube S."/>
            <person name="Drula E."/>
            <person name="Lipzen A."/>
            <person name="Balint B."/>
            <person name="Henrissat B."/>
            <person name="Andreopoulos B."/>
            <person name="Martin F.M."/>
            <person name="Harder C.B."/>
            <person name="Rigling D."/>
            <person name="Ford K.L."/>
            <person name="Foster G.D."/>
            <person name="Pangilinan J."/>
            <person name="Papanicolaou A."/>
            <person name="Barry K."/>
            <person name="LaButti K."/>
            <person name="Viragh M."/>
            <person name="Koriabine M."/>
            <person name="Yan M."/>
            <person name="Riley R."/>
            <person name="Champramary S."/>
            <person name="Plett K.L."/>
            <person name="Tsai I.J."/>
            <person name="Slot J."/>
            <person name="Sipos G."/>
            <person name="Plett J."/>
            <person name="Nagy L.G."/>
            <person name="Grigoriev I.V."/>
        </authorList>
    </citation>
    <scope>NUCLEOTIDE SEQUENCE</scope>
    <source>
        <strain evidence="3">FPL87.14</strain>
    </source>
</reference>
<evidence type="ECO:0000313" key="4">
    <source>
        <dbReference type="Proteomes" id="UP001175226"/>
    </source>
</evidence>
<name>A0AA39JM19_9AGAR</name>
<evidence type="ECO:0000256" key="1">
    <source>
        <dbReference type="SAM" id="Phobius"/>
    </source>
</evidence>
<dbReference type="GO" id="GO:0046983">
    <property type="term" value="F:protein dimerization activity"/>
    <property type="evidence" value="ECO:0007669"/>
    <property type="project" value="InterPro"/>
</dbReference>
<dbReference type="Proteomes" id="UP001175226">
    <property type="component" value="Unassembled WGS sequence"/>
</dbReference>
<keyword evidence="1" id="KW-0472">Membrane</keyword>
<dbReference type="Gene3D" id="4.10.280.10">
    <property type="entry name" value="Helix-loop-helix DNA-binding domain"/>
    <property type="match status" value="1"/>
</dbReference>
<keyword evidence="1" id="KW-0812">Transmembrane</keyword>
<evidence type="ECO:0000259" key="2">
    <source>
        <dbReference type="PROSITE" id="PS50888"/>
    </source>
</evidence>
<dbReference type="Pfam" id="PF00010">
    <property type="entry name" value="HLH"/>
    <property type="match status" value="1"/>
</dbReference>
<dbReference type="SUPFAM" id="SSF47459">
    <property type="entry name" value="HLH, helix-loop-helix DNA-binding domain"/>
    <property type="match status" value="1"/>
</dbReference>
<dbReference type="InterPro" id="IPR036638">
    <property type="entry name" value="HLH_DNA-bd_sf"/>
</dbReference>
<accession>A0AA39JM19</accession>
<organism evidence="3 4">
    <name type="scientific">Armillaria borealis</name>
    <dbReference type="NCBI Taxonomy" id="47425"/>
    <lineage>
        <taxon>Eukaryota</taxon>
        <taxon>Fungi</taxon>
        <taxon>Dikarya</taxon>
        <taxon>Basidiomycota</taxon>
        <taxon>Agaricomycotina</taxon>
        <taxon>Agaricomycetes</taxon>
        <taxon>Agaricomycetidae</taxon>
        <taxon>Agaricales</taxon>
        <taxon>Marasmiineae</taxon>
        <taxon>Physalacriaceae</taxon>
        <taxon>Armillaria</taxon>
    </lineage>
</organism>
<dbReference type="EMBL" id="JAUEPT010000017">
    <property type="protein sequence ID" value="KAK0445251.1"/>
    <property type="molecule type" value="Genomic_DNA"/>
</dbReference>
<comment type="caution">
    <text evidence="3">The sequence shown here is derived from an EMBL/GenBank/DDBJ whole genome shotgun (WGS) entry which is preliminary data.</text>
</comment>
<dbReference type="AlphaFoldDB" id="A0AA39JM19"/>
<sequence length="143" mass="15596">MEKTPWLRSANRYDFPFTQSPLVLLTGDYGSVPRRMSVSSSEESSLDPAAELARISRCCNGHAYNGFSVVCIAVFILFGIVGCIDPSSQAALFHMTVAPSSATAPSTIIMSSRPKTSHTTIERRYRTNLNARIQSLRVAVPAL</sequence>
<feature type="domain" description="BHLH" evidence="2">
    <location>
        <begin position="113"/>
        <end position="143"/>
    </location>
</feature>
<keyword evidence="1" id="KW-1133">Transmembrane helix</keyword>
<gene>
    <name evidence="3" type="ORF">EV421DRAFT_2034711</name>
</gene>
<protein>
    <recommendedName>
        <fullName evidence="2">BHLH domain-containing protein</fullName>
    </recommendedName>
</protein>